<keyword evidence="2" id="KW-1185">Reference proteome</keyword>
<sequence>MRSFGRVLFVLFVTVFVLVTLGACGSEEDTGALPKDFPVAQVPLIDGAIQSADGGGTQWQVTVQAPATEANAFEEAVTLLTGAGYTEASRSETGTEKSVVLSKTDDGTTYWVTVGISASASAARTTLLYLVTAD</sequence>
<evidence type="ECO:0008006" key="3">
    <source>
        <dbReference type="Google" id="ProtNLM"/>
    </source>
</evidence>
<dbReference type="Proteomes" id="UP000053405">
    <property type="component" value="Unassembled WGS sequence"/>
</dbReference>
<evidence type="ECO:0000313" key="1">
    <source>
        <dbReference type="EMBL" id="GAC56991.1"/>
    </source>
</evidence>
<reference evidence="1 2" key="1">
    <citation type="submission" date="2012-12" db="EMBL/GenBank/DDBJ databases">
        <title>Whole genome shotgun sequence of Gordonia hirsuta NBRC 16056.</title>
        <authorList>
            <person name="Isaki-Nakamura S."/>
            <person name="Hosoyama A."/>
            <person name="Tsuchikane K."/>
            <person name="Katsumata H."/>
            <person name="Baba S."/>
            <person name="Yamazaki S."/>
            <person name="Fujita N."/>
        </authorList>
    </citation>
    <scope>NUCLEOTIDE SEQUENCE [LARGE SCALE GENOMIC DNA]</scope>
    <source>
        <strain evidence="1 2">NBRC 16056</strain>
    </source>
</reference>
<proteinExistence type="predicted"/>
<organism evidence="1 2">
    <name type="scientific">Gordonia hirsuta DSM 44140 = NBRC 16056</name>
    <dbReference type="NCBI Taxonomy" id="1121927"/>
    <lineage>
        <taxon>Bacteria</taxon>
        <taxon>Bacillati</taxon>
        <taxon>Actinomycetota</taxon>
        <taxon>Actinomycetes</taxon>
        <taxon>Mycobacteriales</taxon>
        <taxon>Gordoniaceae</taxon>
        <taxon>Gordonia</taxon>
    </lineage>
</organism>
<dbReference type="eggNOG" id="ENOG50340GF">
    <property type="taxonomic scope" value="Bacteria"/>
</dbReference>
<accession>L7L8E2</accession>
<dbReference type="RefSeq" id="WP_005938280.1">
    <property type="nucleotide sequence ID" value="NZ_ATVK01000046.1"/>
</dbReference>
<name>L7L8E2_9ACTN</name>
<gene>
    <name evidence="1" type="ORF">GOHSU_14_01580</name>
</gene>
<protein>
    <recommendedName>
        <fullName evidence="3">Lipoprotein</fullName>
    </recommendedName>
</protein>
<evidence type="ECO:0000313" key="2">
    <source>
        <dbReference type="Proteomes" id="UP000053405"/>
    </source>
</evidence>
<comment type="caution">
    <text evidence="1">The sequence shown here is derived from an EMBL/GenBank/DDBJ whole genome shotgun (WGS) entry which is preliminary data.</text>
</comment>
<dbReference type="PROSITE" id="PS51257">
    <property type="entry name" value="PROKAR_LIPOPROTEIN"/>
    <property type="match status" value="1"/>
</dbReference>
<dbReference type="EMBL" id="BANT01000014">
    <property type="protein sequence ID" value="GAC56991.1"/>
    <property type="molecule type" value="Genomic_DNA"/>
</dbReference>
<dbReference type="OrthoDB" id="4773813at2"/>
<dbReference type="STRING" id="1121927.GOHSU_14_01580"/>
<dbReference type="AlphaFoldDB" id="L7L8E2"/>